<name>A0A6J5PFR8_9CAUD</name>
<feature type="compositionally biased region" description="Polar residues" evidence="1">
    <location>
        <begin position="58"/>
        <end position="69"/>
    </location>
</feature>
<protein>
    <submittedName>
        <fullName evidence="2">Uncharacterized protein</fullName>
    </submittedName>
</protein>
<evidence type="ECO:0000256" key="1">
    <source>
        <dbReference type="SAM" id="MobiDB-lite"/>
    </source>
</evidence>
<gene>
    <name evidence="2" type="ORF">UFOVP858_87</name>
</gene>
<feature type="region of interest" description="Disordered" evidence="1">
    <location>
        <begin position="58"/>
        <end position="124"/>
    </location>
</feature>
<feature type="region of interest" description="Disordered" evidence="1">
    <location>
        <begin position="1"/>
        <end position="20"/>
    </location>
</feature>
<reference evidence="2" key="1">
    <citation type="submission" date="2020-04" db="EMBL/GenBank/DDBJ databases">
        <authorList>
            <person name="Chiriac C."/>
            <person name="Salcher M."/>
            <person name="Ghai R."/>
            <person name="Kavagutti S V."/>
        </authorList>
    </citation>
    <scope>NUCLEOTIDE SEQUENCE</scope>
</reference>
<accession>A0A6J5PFR8</accession>
<organism evidence="2">
    <name type="scientific">uncultured Caudovirales phage</name>
    <dbReference type="NCBI Taxonomy" id="2100421"/>
    <lineage>
        <taxon>Viruses</taxon>
        <taxon>Duplodnaviria</taxon>
        <taxon>Heunggongvirae</taxon>
        <taxon>Uroviricota</taxon>
        <taxon>Caudoviricetes</taxon>
        <taxon>Peduoviridae</taxon>
        <taxon>Maltschvirus</taxon>
        <taxon>Maltschvirus maltsch</taxon>
    </lineage>
</organism>
<evidence type="ECO:0000313" key="2">
    <source>
        <dbReference type="EMBL" id="CAB4167978.1"/>
    </source>
</evidence>
<proteinExistence type="predicted"/>
<sequence>MAGQDREGGAFFANTRKTAQNAPDYRGELRISKEVVESLVQQLKSGVQFPALEVSGWRKTSNSGTTYISMSGRKPYVKDGQAGQQRQAPQGGWNNGSGGGFTQGGQQTGWQPPAGNAIDDEIPF</sequence>
<feature type="compositionally biased region" description="Low complexity" evidence="1">
    <location>
        <begin position="80"/>
        <end position="92"/>
    </location>
</feature>
<dbReference type="EMBL" id="LR796806">
    <property type="protein sequence ID" value="CAB4167978.1"/>
    <property type="molecule type" value="Genomic_DNA"/>
</dbReference>
<feature type="compositionally biased region" description="Gly residues" evidence="1">
    <location>
        <begin position="93"/>
        <end position="107"/>
    </location>
</feature>